<dbReference type="EMBL" id="CAJQZP010000220">
    <property type="protein sequence ID" value="CAG4948788.1"/>
    <property type="molecule type" value="Genomic_DNA"/>
</dbReference>
<dbReference type="OrthoDB" id="6925028at2759"/>
<dbReference type="AlphaFoldDB" id="A0A8S3WAK6"/>
<gene>
    <name evidence="1" type="ORF">PAPOLLO_LOCUS3854</name>
</gene>
<proteinExistence type="predicted"/>
<accession>A0A8S3WAK6</accession>
<protein>
    <submittedName>
        <fullName evidence="1">(apollo) hypothetical protein</fullName>
    </submittedName>
</protein>
<reference evidence="1" key="1">
    <citation type="submission" date="2021-04" db="EMBL/GenBank/DDBJ databases">
        <authorList>
            <person name="Tunstrom K."/>
        </authorList>
    </citation>
    <scope>NUCLEOTIDE SEQUENCE</scope>
</reference>
<evidence type="ECO:0000313" key="2">
    <source>
        <dbReference type="Proteomes" id="UP000691718"/>
    </source>
</evidence>
<dbReference type="PANTHER" id="PTHR10773:SF19">
    <property type="match status" value="1"/>
</dbReference>
<dbReference type="Proteomes" id="UP000691718">
    <property type="component" value="Unassembled WGS sequence"/>
</dbReference>
<comment type="caution">
    <text evidence="1">The sequence shown here is derived from an EMBL/GenBank/DDBJ whole genome shotgun (WGS) entry which is preliminary data.</text>
</comment>
<dbReference type="PANTHER" id="PTHR10773">
    <property type="entry name" value="DNA-DIRECTED RNA POLYMERASES I, II, AND III SUBUNIT RPABC2"/>
    <property type="match status" value="1"/>
</dbReference>
<sequence>MAFISILRIYKSRVEGVMKRHTETRTMTKENRSGDHKAFQFASRKEAIQNFIKKFKPLETHHCRGKIEIRMYLSPDLNVKKMRQMYNDEDLPGYDVTIEYFRKVFNTSFNIGFGSPRQDVCSDCLQLLEGIKLSCNGQETQGLRAQYTQLSTNLE</sequence>
<organism evidence="1 2">
    <name type="scientific">Parnassius apollo</name>
    <name type="common">Apollo butterfly</name>
    <name type="synonym">Papilio apollo</name>
    <dbReference type="NCBI Taxonomy" id="110799"/>
    <lineage>
        <taxon>Eukaryota</taxon>
        <taxon>Metazoa</taxon>
        <taxon>Ecdysozoa</taxon>
        <taxon>Arthropoda</taxon>
        <taxon>Hexapoda</taxon>
        <taxon>Insecta</taxon>
        <taxon>Pterygota</taxon>
        <taxon>Neoptera</taxon>
        <taxon>Endopterygota</taxon>
        <taxon>Lepidoptera</taxon>
        <taxon>Glossata</taxon>
        <taxon>Ditrysia</taxon>
        <taxon>Papilionoidea</taxon>
        <taxon>Papilionidae</taxon>
        <taxon>Parnassiinae</taxon>
        <taxon>Parnassini</taxon>
        <taxon>Parnassius</taxon>
        <taxon>Parnassius</taxon>
    </lineage>
</organism>
<name>A0A8S3WAK6_PARAO</name>
<keyword evidence="2" id="KW-1185">Reference proteome</keyword>
<evidence type="ECO:0000313" key="1">
    <source>
        <dbReference type="EMBL" id="CAG4948788.1"/>
    </source>
</evidence>